<gene>
    <name evidence="10" type="primary">grpE</name>
    <name evidence="14" type="ORF">C5L23_001300</name>
</gene>
<evidence type="ECO:0000256" key="4">
    <source>
        <dbReference type="ARBA" id="ARBA00022490"/>
    </source>
</evidence>
<dbReference type="NCBIfam" id="NF010738">
    <property type="entry name" value="PRK14140.1"/>
    <property type="match status" value="1"/>
</dbReference>
<dbReference type="EMBL" id="PUFI01000015">
    <property type="protein sequence ID" value="TDG67501.1"/>
    <property type="molecule type" value="Genomic_DNA"/>
</dbReference>
<dbReference type="GO" id="GO:0000774">
    <property type="term" value="F:adenyl-nucleotide exchange factor activity"/>
    <property type="evidence" value="ECO:0007669"/>
    <property type="project" value="InterPro"/>
</dbReference>
<comment type="similarity">
    <text evidence="2 10 12">Belongs to the GrpE family.</text>
</comment>
<dbReference type="GO" id="GO:0051082">
    <property type="term" value="F:unfolded protein binding"/>
    <property type="evidence" value="ECO:0007669"/>
    <property type="project" value="TreeGrafter"/>
</dbReference>
<dbReference type="NCBIfam" id="NF010759">
    <property type="entry name" value="PRK14162.1"/>
    <property type="match status" value="1"/>
</dbReference>
<dbReference type="RefSeq" id="WP_010007087.1">
    <property type="nucleotide sequence ID" value="NZ_JAGYGP010000001.1"/>
</dbReference>
<dbReference type="AlphaFoldDB" id="A0A4R5N6S2"/>
<dbReference type="InterPro" id="IPR000740">
    <property type="entry name" value="GrpE"/>
</dbReference>
<dbReference type="SUPFAM" id="SSF51064">
    <property type="entry name" value="Head domain of nucleotide exchange factor GrpE"/>
    <property type="match status" value="1"/>
</dbReference>
<dbReference type="GO" id="GO:0042803">
    <property type="term" value="F:protein homodimerization activity"/>
    <property type="evidence" value="ECO:0007669"/>
    <property type="project" value="InterPro"/>
</dbReference>
<comment type="subunit">
    <text evidence="3 10">Homodimer.</text>
</comment>
<feature type="compositionally biased region" description="Basic and acidic residues" evidence="13">
    <location>
        <begin position="1"/>
        <end position="16"/>
    </location>
</feature>
<comment type="caution">
    <text evidence="14">The sequence shown here is derived from an EMBL/GenBank/DDBJ whole genome shotgun (WGS) entry which is preliminary data.</text>
</comment>
<evidence type="ECO:0000256" key="5">
    <source>
        <dbReference type="ARBA" id="ARBA00023016"/>
    </source>
</evidence>
<evidence type="ECO:0000256" key="12">
    <source>
        <dbReference type="RuleBase" id="RU004478"/>
    </source>
</evidence>
<dbReference type="Gene3D" id="2.30.22.10">
    <property type="entry name" value="Head domain of nucleotide exchange factor GrpE"/>
    <property type="match status" value="1"/>
</dbReference>
<evidence type="ECO:0000256" key="7">
    <source>
        <dbReference type="ARBA" id="ARBA00053401"/>
    </source>
</evidence>
<dbReference type="FunFam" id="2.30.22.10:FF:000001">
    <property type="entry name" value="Protein GrpE"/>
    <property type="match status" value="1"/>
</dbReference>
<dbReference type="CDD" id="cd00446">
    <property type="entry name" value="GrpE"/>
    <property type="match status" value="1"/>
</dbReference>
<dbReference type="InterPro" id="IPR013805">
    <property type="entry name" value="GrpE_CC"/>
</dbReference>
<organism evidence="14 15">
    <name type="scientific">Leuconostoc fallax</name>
    <dbReference type="NCBI Taxonomy" id="1251"/>
    <lineage>
        <taxon>Bacteria</taxon>
        <taxon>Bacillati</taxon>
        <taxon>Bacillota</taxon>
        <taxon>Bacilli</taxon>
        <taxon>Lactobacillales</taxon>
        <taxon>Lactobacillaceae</taxon>
        <taxon>Leuconostoc</taxon>
    </lineage>
</organism>
<dbReference type="GO" id="GO:0051087">
    <property type="term" value="F:protein-folding chaperone binding"/>
    <property type="evidence" value="ECO:0007669"/>
    <property type="project" value="InterPro"/>
</dbReference>
<evidence type="ECO:0000256" key="11">
    <source>
        <dbReference type="RuleBase" id="RU000639"/>
    </source>
</evidence>
<sequence>MTQKQEDIQKENQKDEEIIEETSSVDEVKNESEETSEVDPLQEKITELEKANKNLEDKELRLQAEIQNIQQRNARETQALLKYDGQKLAAAILPAVDNLERALDVNAEDEVAQQIKKGVEITLNTLKQALKDRGIEAIGTVGESFDPTKHQAIQSVESDLESDKIAQVLQKGYMLHDRVLRPAMVAVSQ</sequence>
<evidence type="ECO:0000313" key="14">
    <source>
        <dbReference type="EMBL" id="TDG67501.1"/>
    </source>
</evidence>
<name>A0A4R5N6S2_9LACO</name>
<keyword evidence="6 10" id="KW-0143">Chaperone</keyword>
<dbReference type="GO" id="GO:0006457">
    <property type="term" value="P:protein folding"/>
    <property type="evidence" value="ECO:0007669"/>
    <property type="project" value="InterPro"/>
</dbReference>
<dbReference type="PROSITE" id="PS01071">
    <property type="entry name" value="GRPE"/>
    <property type="match status" value="1"/>
</dbReference>
<dbReference type="Pfam" id="PF01025">
    <property type="entry name" value="GrpE"/>
    <property type="match status" value="1"/>
</dbReference>
<proteinExistence type="inferred from homology"/>
<dbReference type="InterPro" id="IPR009012">
    <property type="entry name" value="GrpE_head"/>
</dbReference>
<evidence type="ECO:0000256" key="1">
    <source>
        <dbReference type="ARBA" id="ARBA00004496"/>
    </source>
</evidence>
<dbReference type="Proteomes" id="UP000295681">
    <property type="component" value="Unassembled WGS sequence"/>
</dbReference>
<comment type="subcellular location">
    <subcellularLocation>
        <location evidence="1 10">Cytoplasm</location>
    </subcellularLocation>
</comment>
<dbReference type="SUPFAM" id="SSF58014">
    <property type="entry name" value="Coiled-coil domain of nucleotide exchange factor GrpE"/>
    <property type="match status" value="1"/>
</dbReference>
<evidence type="ECO:0000256" key="9">
    <source>
        <dbReference type="ARBA" id="ARBA00076414"/>
    </source>
</evidence>
<dbReference type="HAMAP" id="MF_01151">
    <property type="entry name" value="GrpE"/>
    <property type="match status" value="1"/>
</dbReference>
<dbReference type="STRING" id="907931.GCA_000165675_01599"/>
<dbReference type="GO" id="GO:0005737">
    <property type="term" value="C:cytoplasm"/>
    <property type="evidence" value="ECO:0007669"/>
    <property type="project" value="UniProtKB-SubCell"/>
</dbReference>
<evidence type="ECO:0000256" key="10">
    <source>
        <dbReference type="HAMAP-Rule" id="MF_01151"/>
    </source>
</evidence>
<evidence type="ECO:0000313" key="15">
    <source>
        <dbReference type="Proteomes" id="UP000295681"/>
    </source>
</evidence>
<accession>A0A4R5N6S2</accession>
<evidence type="ECO:0000256" key="2">
    <source>
        <dbReference type="ARBA" id="ARBA00009054"/>
    </source>
</evidence>
<dbReference type="Gene3D" id="3.90.20.20">
    <property type="match status" value="1"/>
</dbReference>
<evidence type="ECO:0000256" key="13">
    <source>
        <dbReference type="SAM" id="MobiDB-lite"/>
    </source>
</evidence>
<keyword evidence="15" id="KW-1185">Reference proteome</keyword>
<evidence type="ECO:0000256" key="8">
    <source>
        <dbReference type="ARBA" id="ARBA00072274"/>
    </source>
</evidence>
<dbReference type="PRINTS" id="PR00773">
    <property type="entry name" value="GRPEPROTEIN"/>
</dbReference>
<keyword evidence="4 10" id="KW-0963">Cytoplasm</keyword>
<feature type="region of interest" description="Disordered" evidence="13">
    <location>
        <begin position="1"/>
        <end position="41"/>
    </location>
</feature>
<protein>
    <recommendedName>
        <fullName evidence="8 10">Protein GrpE</fullName>
    </recommendedName>
    <alternativeName>
        <fullName evidence="9 10">HSP-70 cofactor</fullName>
    </alternativeName>
</protein>
<evidence type="ECO:0000256" key="6">
    <source>
        <dbReference type="ARBA" id="ARBA00023186"/>
    </source>
</evidence>
<comment type="function">
    <text evidence="7 10 11">Participates actively in the response to hyperosmotic and heat shock by preventing the aggregation of stress-denatured proteins, in association with DnaK and GrpE. It is the nucleotide exchange factor for DnaK and may function as a thermosensor. Unfolded proteins bind initially to DnaJ; upon interaction with the DnaJ-bound protein, DnaK hydrolyzes its bound ATP, resulting in the formation of a stable complex. GrpE releases ADP from DnaK; ATP binding to DnaK triggers the release of the substrate protein, thus completing the reaction cycle. Several rounds of ATP-dependent interactions between DnaJ, DnaK and GrpE are required for fully efficient folding.</text>
</comment>
<dbReference type="PANTHER" id="PTHR21237:SF23">
    <property type="entry name" value="GRPE PROTEIN HOMOLOG, MITOCHONDRIAL"/>
    <property type="match status" value="1"/>
</dbReference>
<dbReference type="PANTHER" id="PTHR21237">
    <property type="entry name" value="GRPE PROTEIN"/>
    <property type="match status" value="1"/>
</dbReference>
<keyword evidence="5 10" id="KW-0346">Stress response</keyword>
<reference evidence="14 15" key="1">
    <citation type="journal article" date="2019" name="Appl. Microbiol. Biotechnol.">
        <title>Uncovering carbohydrate metabolism through a genotype-phenotype association study of 56 lactic acid bacteria genomes.</title>
        <authorList>
            <person name="Buron-Moles G."/>
            <person name="Chailyan A."/>
            <person name="Dolejs I."/>
            <person name="Forster J."/>
            <person name="Miks M.H."/>
        </authorList>
    </citation>
    <scope>NUCLEOTIDE SEQUENCE [LARGE SCALE GENOMIC DNA]</scope>
    <source>
        <strain evidence="14 15">ATCC 700006</strain>
    </source>
</reference>
<evidence type="ECO:0000256" key="3">
    <source>
        <dbReference type="ARBA" id="ARBA00011738"/>
    </source>
</evidence>